<dbReference type="OrthoDB" id="742238at2"/>
<keyword evidence="7" id="KW-1185">Reference proteome</keyword>
<dbReference type="InterPro" id="IPR046335">
    <property type="entry name" value="LacI/GalR-like_sensor"/>
</dbReference>
<dbReference type="PROSITE" id="PS50949">
    <property type="entry name" value="HTH_GNTR"/>
    <property type="match status" value="1"/>
</dbReference>
<reference evidence="7" key="1">
    <citation type="submission" date="2016-11" db="EMBL/GenBank/DDBJ databases">
        <authorList>
            <person name="Varghese N."/>
            <person name="Submissions S."/>
        </authorList>
    </citation>
    <scope>NUCLEOTIDE SEQUENCE [LARGE SCALE GENOMIC DNA]</scope>
    <source>
        <strain evidence="7">DSM 26884</strain>
    </source>
</reference>
<dbReference type="GO" id="GO:0003700">
    <property type="term" value="F:DNA-binding transcription factor activity"/>
    <property type="evidence" value="ECO:0007669"/>
    <property type="project" value="InterPro"/>
</dbReference>
<evidence type="ECO:0000313" key="6">
    <source>
        <dbReference type="EMBL" id="SHJ06276.1"/>
    </source>
</evidence>
<evidence type="ECO:0000313" key="5">
    <source>
        <dbReference type="EMBL" id="RGX79378.1"/>
    </source>
</evidence>
<dbReference type="RefSeq" id="WP_025832280.1">
    <property type="nucleotide sequence ID" value="NZ_CABMFG010000010.1"/>
</dbReference>
<keyword evidence="3" id="KW-0804">Transcription</keyword>
<organism evidence="6 7">
    <name type="scientific">Bacteroides stercorirosoris</name>
    <dbReference type="NCBI Taxonomy" id="871324"/>
    <lineage>
        <taxon>Bacteria</taxon>
        <taxon>Pseudomonadati</taxon>
        <taxon>Bacteroidota</taxon>
        <taxon>Bacteroidia</taxon>
        <taxon>Bacteroidales</taxon>
        <taxon>Bacteroidaceae</taxon>
        <taxon>Bacteroides</taxon>
    </lineage>
</organism>
<name>A0A1M6G8K4_9BACE</name>
<dbReference type="Pfam" id="PF13377">
    <property type="entry name" value="Peripla_BP_3"/>
    <property type="match status" value="1"/>
</dbReference>
<protein>
    <submittedName>
        <fullName evidence="5">GntR family transcriptional regulator</fullName>
    </submittedName>
    <submittedName>
        <fullName evidence="6">Substrate-binding protein-like domain-containing protein</fullName>
    </submittedName>
</protein>
<dbReference type="InterPro" id="IPR036390">
    <property type="entry name" value="WH_DNA-bd_sf"/>
</dbReference>
<evidence type="ECO:0000256" key="3">
    <source>
        <dbReference type="ARBA" id="ARBA00023163"/>
    </source>
</evidence>
<dbReference type="Proteomes" id="UP000184192">
    <property type="component" value="Unassembled WGS sequence"/>
</dbReference>
<dbReference type="Gene3D" id="1.10.10.10">
    <property type="entry name" value="Winged helix-like DNA-binding domain superfamily/Winged helix DNA-binding domain"/>
    <property type="match status" value="1"/>
</dbReference>
<dbReference type="PANTHER" id="PTHR38445:SF10">
    <property type="entry name" value="GNTR-FAMILY TRANSCRIPTIONAL REGULATOR"/>
    <property type="match status" value="1"/>
</dbReference>
<proteinExistence type="predicted"/>
<reference evidence="6" key="2">
    <citation type="submission" date="2016-11" db="EMBL/GenBank/DDBJ databases">
        <authorList>
            <person name="Jaros S."/>
            <person name="Januszkiewicz K."/>
            <person name="Wedrychowicz H."/>
        </authorList>
    </citation>
    <scope>NUCLEOTIDE SEQUENCE [LARGE SCALE GENOMIC DNA]</scope>
    <source>
        <strain evidence="6">DSM 26884</strain>
    </source>
</reference>
<evidence type="ECO:0000313" key="8">
    <source>
        <dbReference type="Proteomes" id="UP000286075"/>
    </source>
</evidence>
<dbReference type="eggNOG" id="COG1609">
    <property type="taxonomic scope" value="Bacteria"/>
</dbReference>
<sequence>MKTIFTQQTTKVKQLADLISQDISMGRYKTDTALPSINQLSHDYKVSRDTVFKAFIDLKERGIIDSTPGKGYYVVNRQKNILFLLDEYSPFKDTLYNSFVRRLSTQYKVDLWFHQYNESLFNALLRDSIGRYNKYVVMNFDNEKFSPYLYKIDASRLLLLDFGRFDKREYSYICQDFGEAFYGAMSQLSDRLQRYHRLILFLPKESKHPKETCEYFKKFCMDNRLDYTVIETMDEQEVHAGEVYIAIRQVDVVEIVKRSRAAGLTCGEDFGLIAYNDTPAYEVIDKGITAMSIDWKEMGTMTADFILTGKSVQVYLPTKIHLRGSL</sequence>
<evidence type="ECO:0000256" key="2">
    <source>
        <dbReference type="ARBA" id="ARBA00023125"/>
    </source>
</evidence>
<dbReference type="SMART" id="SM00345">
    <property type="entry name" value="HTH_GNTR"/>
    <property type="match status" value="1"/>
</dbReference>
<keyword evidence="1" id="KW-0805">Transcription regulation</keyword>
<accession>A0A1M6G8K4</accession>
<evidence type="ECO:0000313" key="7">
    <source>
        <dbReference type="Proteomes" id="UP000184192"/>
    </source>
</evidence>
<reference evidence="5 8" key="3">
    <citation type="submission" date="2018-08" db="EMBL/GenBank/DDBJ databases">
        <title>A genome reference for cultivated species of the human gut microbiota.</title>
        <authorList>
            <person name="Zou Y."/>
            <person name="Xue W."/>
            <person name="Luo G."/>
        </authorList>
    </citation>
    <scope>NUCLEOTIDE SEQUENCE [LARGE SCALE GENOMIC DNA]</scope>
    <source>
        <strain evidence="5 8">OF03-9BH</strain>
    </source>
</reference>
<dbReference type="PANTHER" id="PTHR38445">
    <property type="entry name" value="HTH-TYPE TRANSCRIPTIONAL REPRESSOR YTRA"/>
    <property type="match status" value="1"/>
</dbReference>
<dbReference type="CDD" id="cd07377">
    <property type="entry name" value="WHTH_GntR"/>
    <property type="match status" value="1"/>
</dbReference>
<keyword evidence="2" id="KW-0238">DNA-binding</keyword>
<dbReference type="SUPFAM" id="SSF53822">
    <property type="entry name" value="Periplasmic binding protein-like I"/>
    <property type="match status" value="1"/>
</dbReference>
<dbReference type="Pfam" id="PF00392">
    <property type="entry name" value="GntR"/>
    <property type="match status" value="1"/>
</dbReference>
<dbReference type="InterPro" id="IPR000524">
    <property type="entry name" value="Tscrpt_reg_HTH_GntR"/>
</dbReference>
<dbReference type="EMBL" id="FQZN01000014">
    <property type="protein sequence ID" value="SHJ06276.1"/>
    <property type="molecule type" value="Genomic_DNA"/>
</dbReference>
<dbReference type="EMBL" id="QSCF01000010">
    <property type="protein sequence ID" value="RGX79378.1"/>
    <property type="molecule type" value="Genomic_DNA"/>
</dbReference>
<evidence type="ECO:0000256" key="1">
    <source>
        <dbReference type="ARBA" id="ARBA00023015"/>
    </source>
</evidence>
<dbReference type="Proteomes" id="UP000286075">
    <property type="component" value="Unassembled WGS sequence"/>
</dbReference>
<dbReference type="GeneID" id="92712562"/>
<dbReference type="AlphaFoldDB" id="A0A1M6G8K4"/>
<dbReference type="Gene3D" id="3.40.50.2300">
    <property type="match status" value="2"/>
</dbReference>
<feature type="domain" description="HTH gntR-type" evidence="4">
    <location>
        <begin position="9"/>
        <end position="77"/>
    </location>
</feature>
<dbReference type="InterPro" id="IPR036388">
    <property type="entry name" value="WH-like_DNA-bd_sf"/>
</dbReference>
<evidence type="ECO:0000259" key="4">
    <source>
        <dbReference type="PROSITE" id="PS50949"/>
    </source>
</evidence>
<dbReference type="InterPro" id="IPR028082">
    <property type="entry name" value="Peripla_BP_I"/>
</dbReference>
<dbReference type="SUPFAM" id="SSF46785">
    <property type="entry name" value="Winged helix' DNA-binding domain"/>
    <property type="match status" value="1"/>
</dbReference>
<dbReference type="GO" id="GO:0003677">
    <property type="term" value="F:DNA binding"/>
    <property type="evidence" value="ECO:0007669"/>
    <property type="project" value="UniProtKB-KW"/>
</dbReference>
<gene>
    <name evidence="5" type="ORF">DXA68_08140</name>
    <name evidence="6" type="ORF">SAMN05444350_11460</name>
</gene>